<dbReference type="PANTHER" id="PTHR31589:SF116">
    <property type="entry name" value="NEPROSIN DOMAIN-CONTAINING PROTEIN"/>
    <property type="match status" value="1"/>
</dbReference>
<evidence type="ECO:0000259" key="1">
    <source>
        <dbReference type="PROSITE" id="PS52045"/>
    </source>
</evidence>
<dbReference type="AlphaFoldDB" id="M8BZC6"/>
<reference evidence="2" key="1">
    <citation type="submission" date="2015-06" db="UniProtKB">
        <authorList>
            <consortium name="EnsemblPlants"/>
        </authorList>
    </citation>
    <scope>IDENTIFICATION</scope>
</reference>
<evidence type="ECO:0000313" key="2">
    <source>
        <dbReference type="EnsemblPlants" id="EMT27314"/>
    </source>
</evidence>
<organism evidence="2">
    <name type="scientific">Aegilops tauschii</name>
    <name type="common">Tausch's goatgrass</name>
    <name type="synonym">Aegilops squarrosa</name>
    <dbReference type="NCBI Taxonomy" id="37682"/>
    <lineage>
        <taxon>Eukaryota</taxon>
        <taxon>Viridiplantae</taxon>
        <taxon>Streptophyta</taxon>
        <taxon>Embryophyta</taxon>
        <taxon>Tracheophyta</taxon>
        <taxon>Spermatophyta</taxon>
        <taxon>Magnoliopsida</taxon>
        <taxon>Liliopsida</taxon>
        <taxon>Poales</taxon>
        <taxon>Poaceae</taxon>
        <taxon>BOP clade</taxon>
        <taxon>Pooideae</taxon>
        <taxon>Triticodae</taxon>
        <taxon>Triticeae</taxon>
        <taxon>Triticinae</taxon>
        <taxon>Aegilops</taxon>
    </lineage>
</organism>
<accession>M8BZC6</accession>
<dbReference type="InterPro" id="IPR004314">
    <property type="entry name" value="Neprosin"/>
</dbReference>
<proteinExistence type="predicted"/>
<dbReference type="PANTHER" id="PTHR31589">
    <property type="entry name" value="PROTEIN, PUTATIVE (DUF239)-RELATED-RELATED"/>
    <property type="match status" value="1"/>
</dbReference>
<dbReference type="EnsemblPlants" id="EMT27314">
    <property type="protein sequence ID" value="EMT27314"/>
    <property type="gene ID" value="F775_00547"/>
</dbReference>
<sequence>MCLGHVYIVIEPVGSARLRFDDDLYYELCDLMTEVCSASRMRYKHDEESQNGREVKIHILEGCNWTSEWFRVVRAFFRSTRRLPEPPGRSIGPIGPYWRRGERATTLPRPELDQEPEGHHRVERVQNSDMTYVWCLIGRNQKKFDYINRVVKRFRYRSTRVYMMKDCQAFRVTLLLAYLVLVTRGKDASATEIRMEGGDVVDCVDVNLQQAFNHPLLKDHKIQLYLKVAGIKYYGDVYGARAIINVYEPKVKKSSKDLSATSIQIDNFGPFGLDSIAAGYSVAPNLAGDSSARFHVSWDLMTKNWWVTYGKDNTPIGYWPNSLFTYLKDKGNFTLWGGYVAGPTASSDSPQMGSGHFATEGYGKAAFVKGVQIVDENGNLDILNVNKALVVSSDSTKYTVAGYDFDKYGMHMYYGGPGNLV</sequence>
<dbReference type="InterPro" id="IPR053168">
    <property type="entry name" value="Glutamic_endopeptidase"/>
</dbReference>
<feature type="domain" description="Neprosin PEP catalytic" evidence="1">
    <location>
        <begin position="146"/>
        <end position="421"/>
    </location>
</feature>
<dbReference type="Pfam" id="PF03080">
    <property type="entry name" value="Neprosin"/>
    <property type="match status" value="1"/>
</dbReference>
<dbReference type="PROSITE" id="PS52045">
    <property type="entry name" value="NEPROSIN_PEP_CD"/>
    <property type="match status" value="1"/>
</dbReference>
<name>M8BZC6_AEGTA</name>
<protein>
    <recommendedName>
        <fullName evidence="1">Neprosin PEP catalytic domain-containing protein</fullName>
    </recommendedName>
</protein>